<evidence type="ECO:0000256" key="1">
    <source>
        <dbReference type="ARBA" id="ARBA00010641"/>
    </source>
</evidence>
<evidence type="ECO:0000256" key="3">
    <source>
        <dbReference type="ARBA" id="ARBA00023015"/>
    </source>
</evidence>
<dbReference type="Gene3D" id="3.10.450.50">
    <property type="match status" value="1"/>
</dbReference>
<dbReference type="EMBL" id="LT607411">
    <property type="protein sequence ID" value="SCF09378.1"/>
    <property type="molecule type" value="Genomic_DNA"/>
</dbReference>
<sequence>MTTLEEPNRLAERFEAHRARLRAMVFRMLGSIAEAEDSVQETWLRLSRAQPGEVENLGGWLTTVTARVCLDMLRARAVRKEDPLDSTPVSAIANPGRGVDPEQEALTADAVGLALLVVLDRLTPAERIAFVLHDLFDVPFAEIASIVGRSPVAAKKLASRARIRVRGGSVDHADLTRRWEIVEAFLAAARDGDLQALLALLDPDVVRRADRRLIPATERAEVHGARDVAEGTVRYARTAARFARLALIDGAPGLVVAPHGRLRIALAIRIENGKISEIDVIGEPRRLAELAVSLPRHSGCGDVHEDG</sequence>
<dbReference type="SUPFAM" id="SSF88946">
    <property type="entry name" value="Sigma2 domain of RNA polymerase sigma factors"/>
    <property type="match status" value="1"/>
</dbReference>
<protein>
    <submittedName>
        <fullName evidence="8">RNA polymerase sigma-70 factor, ECF subfamily</fullName>
    </submittedName>
</protein>
<dbReference type="GO" id="GO:0006352">
    <property type="term" value="P:DNA-templated transcription initiation"/>
    <property type="evidence" value="ECO:0007669"/>
    <property type="project" value="InterPro"/>
</dbReference>
<dbReference type="SUPFAM" id="SSF54427">
    <property type="entry name" value="NTF2-like"/>
    <property type="match status" value="1"/>
</dbReference>
<keyword evidence="3" id="KW-0805">Transcription regulation</keyword>
<dbReference type="InterPro" id="IPR036388">
    <property type="entry name" value="WH-like_DNA-bd_sf"/>
</dbReference>
<keyword evidence="5" id="KW-0804">Transcription</keyword>
<keyword evidence="9" id="KW-1185">Reference proteome</keyword>
<evidence type="ECO:0000259" key="7">
    <source>
        <dbReference type="Pfam" id="PF08281"/>
    </source>
</evidence>
<name>A0A1C4XLN2_MICVI</name>
<dbReference type="InterPro" id="IPR013325">
    <property type="entry name" value="RNA_pol_sigma_r2"/>
</dbReference>
<keyword evidence="4" id="KW-0731">Sigma factor</keyword>
<feature type="domain" description="RNA polymerase sigma factor 70 region 4 type 2" evidence="7">
    <location>
        <begin position="114"/>
        <end position="163"/>
    </location>
</feature>
<dbReference type="GO" id="GO:0016987">
    <property type="term" value="F:sigma factor activity"/>
    <property type="evidence" value="ECO:0007669"/>
    <property type="project" value="UniProtKB-KW"/>
</dbReference>
<dbReference type="InterPro" id="IPR013324">
    <property type="entry name" value="RNA_pol_sigma_r3/r4-like"/>
</dbReference>
<accession>A0A1C4XLN2</accession>
<evidence type="ECO:0000256" key="4">
    <source>
        <dbReference type="ARBA" id="ARBA00023082"/>
    </source>
</evidence>
<dbReference type="InterPro" id="IPR013249">
    <property type="entry name" value="RNA_pol_sigma70_r4_t2"/>
</dbReference>
<dbReference type="PANTHER" id="PTHR30173:SF43">
    <property type="entry name" value="ECF RNA POLYMERASE SIGMA FACTOR SIGI-RELATED"/>
    <property type="match status" value="1"/>
</dbReference>
<dbReference type="Pfam" id="PF04542">
    <property type="entry name" value="Sigma70_r2"/>
    <property type="match status" value="1"/>
</dbReference>
<proteinExistence type="inferred from homology"/>
<reference evidence="9" key="1">
    <citation type="submission" date="2016-06" db="EMBL/GenBank/DDBJ databases">
        <authorList>
            <person name="Varghese N."/>
            <person name="Submissions Spin"/>
        </authorList>
    </citation>
    <scope>NUCLEOTIDE SEQUENCE [LARGE SCALE GENOMIC DNA]</scope>
    <source>
        <strain evidence="9">DSM 43909</strain>
    </source>
</reference>
<dbReference type="AlphaFoldDB" id="A0A1C4XLN2"/>
<evidence type="ECO:0000256" key="2">
    <source>
        <dbReference type="ARBA" id="ARBA00011344"/>
    </source>
</evidence>
<evidence type="ECO:0000259" key="6">
    <source>
        <dbReference type="Pfam" id="PF04542"/>
    </source>
</evidence>
<dbReference type="InterPro" id="IPR007627">
    <property type="entry name" value="RNA_pol_sigma70_r2"/>
</dbReference>
<dbReference type="Pfam" id="PF08281">
    <property type="entry name" value="Sigma70_r4_2"/>
    <property type="match status" value="1"/>
</dbReference>
<dbReference type="PANTHER" id="PTHR30173">
    <property type="entry name" value="SIGMA 19 FACTOR"/>
    <property type="match status" value="1"/>
</dbReference>
<dbReference type="InterPro" id="IPR052704">
    <property type="entry name" value="ECF_Sigma-70_Domain"/>
</dbReference>
<comment type="subunit">
    <text evidence="2">Interacts transiently with the RNA polymerase catalytic core formed by RpoA, RpoB, RpoC and RpoZ (2 alpha, 1 beta, 1 beta' and 1 omega subunit) to form the RNA polymerase holoenzyme that can initiate transcription.</text>
</comment>
<dbReference type="InterPro" id="IPR014284">
    <property type="entry name" value="RNA_pol_sigma-70_dom"/>
</dbReference>
<dbReference type="SUPFAM" id="SSF88659">
    <property type="entry name" value="Sigma3 and sigma4 domains of RNA polymerase sigma factors"/>
    <property type="match status" value="1"/>
</dbReference>
<dbReference type="InterPro" id="IPR032710">
    <property type="entry name" value="NTF2-like_dom_sf"/>
</dbReference>
<dbReference type="GO" id="GO:0003677">
    <property type="term" value="F:DNA binding"/>
    <property type="evidence" value="ECO:0007669"/>
    <property type="project" value="InterPro"/>
</dbReference>
<dbReference type="NCBIfam" id="TIGR02937">
    <property type="entry name" value="sigma70-ECF"/>
    <property type="match status" value="1"/>
</dbReference>
<dbReference type="Gene3D" id="1.10.10.10">
    <property type="entry name" value="Winged helix-like DNA-binding domain superfamily/Winged helix DNA-binding domain"/>
    <property type="match status" value="1"/>
</dbReference>
<comment type="similarity">
    <text evidence="1">Belongs to the sigma-70 factor family. ECF subfamily.</text>
</comment>
<evidence type="ECO:0000256" key="5">
    <source>
        <dbReference type="ARBA" id="ARBA00023163"/>
    </source>
</evidence>
<organism evidence="8 9">
    <name type="scientific">Micromonospora viridifaciens</name>
    <dbReference type="NCBI Taxonomy" id="1881"/>
    <lineage>
        <taxon>Bacteria</taxon>
        <taxon>Bacillati</taxon>
        <taxon>Actinomycetota</taxon>
        <taxon>Actinomycetes</taxon>
        <taxon>Micromonosporales</taxon>
        <taxon>Micromonosporaceae</taxon>
        <taxon>Micromonospora</taxon>
    </lineage>
</organism>
<evidence type="ECO:0000313" key="9">
    <source>
        <dbReference type="Proteomes" id="UP000198242"/>
    </source>
</evidence>
<feature type="domain" description="RNA polymerase sigma-70 region 2" evidence="6">
    <location>
        <begin position="14"/>
        <end position="77"/>
    </location>
</feature>
<dbReference type="Gene3D" id="1.10.1740.10">
    <property type="match status" value="1"/>
</dbReference>
<evidence type="ECO:0000313" key="8">
    <source>
        <dbReference type="EMBL" id="SCF09378.1"/>
    </source>
</evidence>
<gene>
    <name evidence="8" type="ORF">GA0074695_3424</name>
</gene>
<dbReference type="Proteomes" id="UP000198242">
    <property type="component" value="Chromosome I"/>
</dbReference>